<feature type="region of interest" description="Disordered" evidence="2">
    <location>
        <begin position="389"/>
        <end position="440"/>
    </location>
</feature>
<feature type="compositionally biased region" description="Acidic residues" evidence="2">
    <location>
        <begin position="31"/>
        <end position="42"/>
    </location>
</feature>
<feature type="region of interest" description="Disordered" evidence="2">
    <location>
        <begin position="93"/>
        <end position="344"/>
    </location>
</feature>
<reference evidence="3 4" key="1">
    <citation type="submission" date="2021-04" db="EMBL/GenBank/DDBJ databases">
        <authorList>
            <person name="Bliznina A."/>
        </authorList>
    </citation>
    <scope>NUCLEOTIDE SEQUENCE [LARGE SCALE GENOMIC DNA]</scope>
</reference>
<feature type="compositionally biased region" description="Low complexity" evidence="2">
    <location>
        <begin position="319"/>
        <end position="328"/>
    </location>
</feature>
<keyword evidence="1" id="KW-0175">Coiled coil</keyword>
<protein>
    <submittedName>
        <fullName evidence="3">Oidioi.mRNA.OKI2018_I69.chr1.g1280.t1.cds</fullName>
    </submittedName>
</protein>
<feature type="compositionally biased region" description="Acidic residues" evidence="2">
    <location>
        <begin position="637"/>
        <end position="657"/>
    </location>
</feature>
<organism evidence="3 4">
    <name type="scientific">Oikopleura dioica</name>
    <name type="common">Tunicate</name>
    <dbReference type="NCBI Taxonomy" id="34765"/>
    <lineage>
        <taxon>Eukaryota</taxon>
        <taxon>Metazoa</taxon>
        <taxon>Chordata</taxon>
        <taxon>Tunicata</taxon>
        <taxon>Appendicularia</taxon>
        <taxon>Copelata</taxon>
        <taxon>Oikopleuridae</taxon>
        <taxon>Oikopleura</taxon>
    </lineage>
</organism>
<feature type="compositionally biased region" description="Polar residues" evidence="2">
    <location>
        <begin position="392"/>
        <end position="401"/>
    </location>
</feature>
<evidence type="ECO:0000256" key="1">
    <source>
        <dbReference type="SAM" id="Coils"/>
    </source>
</evidence>
<feature type="compositionally biased region" description="Basic and acidic residues" evidence="2">
    <location>
        <begin position="335"/>
        <end position="344"/>
    </location>
</feature>
<feature type="compositionally biased region" description="Polar residues" evidence="2">
    <location>
        <begin position="290"/>
        <end position="299"/>
    </location>
</feature>
<feature type="compositionally biased region" description="Low complexity" evidence="2">
    <location>
        <begin position="177"/>
        <end position="197"/>
    </location>
</feature>
<feature type="region of interest" description="Disordered" evidence="2">
    <location>
        <begin position="569"/>
        <end position="604"/>
    </location>
</feature>
<feature type="compositionally biased region" description="Acidic residues" evidence="2">
    <location>
        <begin position="417"/>
        <end position="440"/>
    </location>
</feature>
<gene>
    <name evidence="3" type="ORF">OKIOD_LOCUS10045</name>
</gene>
<feature type="compositionally biased region" description="Basic residues" evidence="2">
    <location>
        <begin position="728"/>
        <end position="740"/>
    </location>
</feature>
<feature type="compositionally biased region" description="Low complexity" evidence="2">
    <location>
        <begin position="234"/>
        <end position="243"/>
    </location>
</feature>
<dbReference type="EMBL" id="OU015566">
    <property type="protein sequence ID" value="CAG5104493.1"/>
    <property type="molecule type" value="Genomic_DNA"/>
</dbReference>
<feature type="region of interest" description="Disordered" evidence="2">
    <location>
        <begin position="720"/>
        <end position="764"/>
    </location>
</feature>
<sequence length="764" mass="88077">MNSQRETFEAPRSPTCSKDESSNVFQKNGEDEQDLTENEESALESMAAQPGSGGIDALSPRSEYLDADDRPIDLQMELTTYQVESNKDFVPMEVESLEPNTDESVCSESEFESALSPPKTIEKELEEDDDDEDDEPSFHKPQTSPKAPEHNEFQPNWSAIEDPSINNPSQENPSFANSQNEEQLQSSSSPQNTQSPQHTDAFEKGEAIEEDLQSLKINSHVKEETYQEETIDFSQSSNGFSSHSPRDLKESPMKRSPHRSPRRSPQEETIDPAENGDVFIRPLPLERLSETSLNNNPSPQIKLEMDSSPSDMQETSPPAESSSAQTTQESDEQQEQVKTEDELETLTKEEKLMLFHQQRQMKLALLMRLRELNEESIAREEHHQLALRYLPTKQSPTQMESQRPVKDYNSDSSDSSDYSDDSDDSEDSAATTEESDVEESVVFDAKIMQEQKKFTARQLDEDADMRRVEAQRLIEIKNIQRVEDIIQKCNETLTTKEEEIKAENEESELEIVENIPEESCARVRPFSFEHRRKRNFIRIPELRFKSRHHPLDPDRLSLSDAITSYLHNFNPSNELQVPEKSSRGRTQRYSQDKEKKRRSQYSTEDTVYFPPSASLCTNIELLTCKEIDTPSFRIIDSDDERSSDDLGSDTEPPEDEDYITMHMAMEKKEKMRYYHGAITQSKKKKKILDEPRVASPKREGYFARSMESYKEDGIGWKIRNYPLEPKPKKEHRSKKKRRTTRERGDWRSSKEGTGLRLKISLKKH</sequence>
<feature type="compositionally biased region" description="Acidic residues" evidence="2">
    <location>
        <begin position="124"/>
        <end position="135"/>
    </location>
</feature>
<keyword evidence="4" id="KW-1185">Reference proteome</keyword>
<name>A0ABN7SRN5_OIKDI</name>
<evidence type="ECO:0000313" key="4">
    <source>
        <dbReference type="Proteomes" id="UP001158576"/>
    </source>
</evidence>
<accession>A0ABN7SRN5</accession>
<evidence type="ECO:0000256" key="2">
    <source>
        <dbReference type="SAM" id="MobiDB-lite"/>
    </source>
</evidence>
<feature type="coiled-coil region" evidence="1">
    <location>
        <begin position="479"/>
        <end position="515"/>
    </location>
</feature>
<feature type="compositionally biased region" description="Polar residues" evidence="2">
    <location>
        <begin position="164"/>
        <end position="176"/>
    </location>
</feature>
<feature type="compositionally biased region" description="Basic and acidic residues" evidence="2">
    <location>
        <begin position="244"/>
        <end position="253"/>
    </location>
</feature>
<feature type="compositionally biased region" description="Polar residues" evidence="2">
    <location>
        <begin position="307"/>
        <end position="318"/>
    </location>
</feature>
<feature type="region of interest" description="Disordered" evidence="2">
    <location>
        <begin position="1"/>
        <end position="71"/>
    </location>
</feature>
<evidence type="ECO:0000313" key="3">
    <source>
        <dbReference type="EMBL" id="CAG5104493.1"/>
    </source>
</evidence>
<feature type="compositionally biased region" description="Polar residues" evidence="2">
    <location>
        <begin position="98"/>
        <end position="107"/>
    </location>
</feature>
<proteinExistence type="predicted"/>
<feature type="region of interest" description="Disordered" evidence="2">
    <location>
        <begin position="633"/>
        <end position="657"/>
    </location>
</feature>
<feature type="compositionally biased region" description="Basic and acidic residues" evidence="2">
    <location>
        <begin position="741"/>
        <end position="750"/>
    </location>
</feature>
<dbReference type="Proteomes" id="UP001158576">
    <property type="component" value="Chromosome 1"/>
</dbReference>